<feature type="modified residue" description="4-aspartylphosphate" evidence="2">
    <location>
        <position position="66"/>
    </location>
</feature>
<dbReference type="InterPro" id="IPR011006">
    <property type="entry name" value="CheY-like_superfamily"/>
</dbReference>
<feature type="domain" description="Response regulatory" evidence="3">
    <location>
        <begin position="17"/>
        <end position="132"/>
    </location>
</feature>
<dbReference type="PROSITE" id="PS50110">
    <property type="entry name" value="RESPONSE_REGULATORY"/>
    <property type="match status" value="1"/>
</dbReference>
<organism evidence="4 5">
    <name type="scientific">Actinoplanes awajinensis subsp. mycoplanecinus</name>
    <dbReference type="NCBI Taxonomy" id="135947"/>
    <lineage>
        <taxon>Bacteria</taxon>
        <taxon>Bacillati</taxon>
        <taxon>Actinomycetota</taxon>
        <taxon>Actinomycetes</taxon>
        <taxon>Micromonosporales</taxon>
        <taxon>Micromonosporaceae</taxon>
        <taxon>Actinoplanes</taxon>
    </lineage>
</organism>
<comment type="caution">
    <text evidence="4">The sequence shown here is derived from an EMBL/GenBank/DDBJ whole genome shotgun (WGS) entry which is preliminary data.</text>
</comment>
<dbReference type="Pfam" id="PF13487">
    <property type="entry name" value="HD_5"/>
    <property type="match status" value="1"/>
</dbReference>
<keyword evidence="1 2" id="KW-0597">Phosphoprotein</keyword>
<dbReference type="SMART" id="SM00448">
    <property type="entry name" value="REC"/>
    <property type="match status" value="1"/>
</dbReference>
<gene>
    <name evidence="4" type="ORF">ADL15_17880</name>
</gene>
<protein>
    <submittedName>
        <fullName evidence="4">Transcriptional regulator</fullName>
    </submittedName>
</protein>
<evidence type="ECO:0000313" key="5">
    <source>
        <dbReference type="Proteomes" id="UP000053244"/>
    </source>
</evidence>
<proteinExistence type="predicted"/>
<dbReference type="AlphaFoldDB" id="A0A101JUQ5"/>
<dbReference type="InterPro" id="IPR050595">
    <property type="entry name" value="Bact_response_regulator"/>
</dbReference>
<dbReference type="EMBL" id="LLZH01000145">
    <property type="protein sequence ID" value="KUL33362.1"/>
    <property type="molecule type" value="Genomic_DNA"/>
</dbReference>
<reference evidence="4 5" key="1">
    <citation type="submission" date="2015-10" db="EMBL/GenBank/DDBJ databases">
        <authorList>
            <person name="Gilbert D.G."/>
        </authorList>
    </citation>
    <scope>NUCLEOTIDE SEQUENCE [LARGE SCALE GENOMIC DNA]</scope>
    <source>
        <strain evidence="4 5">NRRL B-16712</strain>
    </source>
</reference>
<evidence type="ECO:0000259" key="3">
    <source>
        <dbReference type="PROSITE" id="PS50110"/>
    </source>
</evidence>
<dbReference type="PANTHER" id="PTHR44591:SF19">
    <property type="entry name" value="TWO-COMPONENT RESPONSE REGULATOR-RELATED"/>
    <property type="match status" value="1"/>
</dbReference>
<dbReference type="Gene3D" id="1.10.3210.10">
    <property type="entry name" value="Hypothetical protein af1432"/>
    <property type="match status" value="1"/>
</dbReference>
<dbReference type="Pfam" id="PF00072">
    <property type="entry name" value="Response_reg"/>
    <property type="match status" value="1"/>
</dbReference>
<dbReference type="Proteomes" id="UP000053244">
    <property type="component" value="Unassembled WGS sequence"/>
</dbReference>
<dbReference type="SUPFAM" id="SSF52172">
    <property type="entry name" value="CheY-like"/>
    <property type="match status" value="1"/>
</dbReference>
<evidence type="ECO:0000256" key="1">
    <source>
        <dbReference type="ARBA" id="ARBA00022553"/>
    </source>
</evidence>
<evidence type="ECO:0000313" key="4">
    <source>
        <dbReference type="EMBL" id="KUL33362.1"/>
    </source>
</evidence>
<dbReference type="PANTHER" id="PTHR44591">
    <property type="entry name" value="STRESS RESPONSE REGULATOR PROTEIN 1"/>
    <property type="match status" value="1"/>
</dbReference>
<sequence length="400" mass="43447">MRTELYKSANADDKKPVVLVVDDEETVLETLSLQLGREYRVLTAPDGDRALQVLSEQGAPAAVISDMRMPGMNGIELLRRVQMEYPDTTRVLHTGYGDMATAVAAINSGGVYRYLPKPADTDALRSAIRDSVTKHDEAMADRVLLDRTLRTSVQALFGVLELSNPPAFQRAGRISTLVGELCHILQMDGLWEIEVAAMASQLGAVTVPAATMQKMERGLPLNADEQAAVDNMPRIALRLLGDIPMMEEVLAIVGGLSGAPAGPEGRSALVEDAIAVLRTATAYESLQTRGVTDVNAINVIEERHDQYPHVIAALRRLKGVRAVKDSVRSVRVTELEVGMRLVEDVVATNGLVLIGKETVITELMLDRLTTFARAVELVEEVLAAVPYKASYKPTAYAGHR</sequence>
<dbReference type="OrthoDB" id="9802066at2"/>
<dbReference type="Gene3D" id="3.40.50.2300">
    <property type="match status" value="1"/>
</dbReference>
<name>A0A101JUQ5_9ACTN</name>
<dbReference type="InterPro" id="IPR001789">
    <property type="entry name" value="Sig_transdc_resp-reg_receiver"/>
</dbReference>
<evidence type="ECO:0000256" key="2">
    <source>
        <dbReference type="PROSITE-ProRule" id="PRU00169"/>
    </source>
</evidence>
<accession>A0A101JUQ5</accession>
<keyword evidence="5" id="KW-1185">Reference proteome</keyword>
<dbReference type="CDD" id="cd17569">
    <property type="entry name" value="REC_HupR-like"/>
    <property type="match status" value="1"/>
</dbReference>
<dbReference type="RefSeq" id="WP_067691991.1">
    <property type="nucleotide sequence ID" value="NZ_LLZH01000145.1"/>
</dbReference>
<dbReference type="GO" id="GO:0000160">
    <property type="term" value="P:phosphorelay signal transduction system"/>
    <property type="evidence" value="ECO:0007669"/>
    <property type="project" value="InterPro"/>
</dbReference>